<proteinExistence type="predicted"/>
<dbReference type="EMBL" id="PREU01000002">
    <property type="protein sequence ID" value="PPA77707.1"/>
    <property type="molecule type" value="Genomic_DNA"/>
</dbReference>
<evidence type="ECO:0000313" key="2">
    <source>
        <dbReference type="EMBL" id="PPA77707.1"/>
    </source>
</evidence>
<comment type="caution">
    <text evidence="2">The sequence shown here is derived from an EMBL/GenBank/DDBJ whole genome shotgun (WGS) entry which is preliminary data.</text>
</comment>
<sequence length="111" mass="11744">MTLILVWILNAVALLAVAYLLPGIAVASFGSALIAALVLGLVNMLVKPVLVLLTLPITIVTLGLFLIVINALLFWFVGSVLKGFQVNGFWWAVGGAILYSIISGLLTKLIP</sequence>
<dbReference type="InterPro" id="IPR007165">
    <property type="entry name" value="Phage_holin_4_2"/>
</dbReference>
<feature type="transmembrane region" description="Helical" evidence="1">
    <location>
        <begin position="89"/>
        <end position="110"/>
    </location>
</feature>
<evidence type="ECO:0000313" key="3">
    <source>
        <dbReference type="Proteomes" id="UP000239990"/>
    </source>
</evidence>
<reference evidence="2 3" key="1">
    <citation type="submission" date="2018-02" db="EMBL/GenBank/DDBJ databases">
        <title>Draft Genome of Achromobacter spanius stain 6.</title>
        <authorList>
            <person name="Gunasekera T.S."/>
            <person name="Radwan O."/>
            <person name="Ruiz O.N."/>
        </authorList>
    </citation>
    <scope>NUCLEOTIDE SEQUENCE [LARGE SCALE GENOMIC DNA]</scope>
    <source>
        <strain evidence="2 3">6</strain>
    </source>
</reference>
<accession>A0A2S5GXA4</accession>
<dbReference type="Pfam" id="PF04020">
    <property type="entry name" value="Phage_holin_4_2"/>
    <property type="match status" value="1"/>
</dbReference>
<keyword evidence="1" id="KW-0812">Transmembrane</keyword>
<dbReference type="RefSeq" id="WP_006224804.1">
    <property type="nucleotide sequence ID" value="NZ_PREU01000002.1"/>
</dbReference>
<evidence type="ECO:0000256" key="1">
    <source>
        <dbReference type="SAM" id="Phobius"/>
    </source>
</evidence>
<keyword evidence="1" id="KW-0472">Membrane</keyword>
<dbReference type="OrthoDB" id="9797048at2"/>
<feature type="transmembrane region" description="Helical" evidence="1">
    <location>
        <begin position="53"/>
        <end position="77"/>
    </location>
</feature>
<dbReference type="PANTHER" id="PTHR37309:SF1">
    <property type="entry name" value="SLR0284 PROTEIN"/>
    <property type="match status" value="1"/>
</dbReference>
<gene>
    <name evidence="2" type="ORF">C4E15_05080</name>
</gene>
<dbReference type="Proteomes" id="UP000239990">
    <property type="component" value="Unassembled WGS sequence"/>
</dbReference>
<protein>
    <submittedName>
        <fullName evidence="2">Phage holin family protein</fullName>
    </submittedName>
</protein>
<organism evidence="2 3">
    <name type="scientific">Achromobacter spanius</name>
    <dbReference type="NCBI Taxonomy" id="217203"/>
    <lineage>
        <taxon>Bacteria</taxon>
        <taxon>Pseudomonadati</taxon>
        <taxon>Pseudomonadota</taxon>
        <taxon>Betaproteobacteria</taxon>
        <taxon>Burkholderiales</taxon>
        <taxon>Alcaligenaceae</taxon>
        <taxon>Achromobacter</taxon>
    </lineage>
</organism>
<name>A0A2S5GXA4_9BURK</name>
<dbReference type="GeneID" id="99730529"/>
<dbReference type="AlphaFoldDB" id="A0A2S5GXA4"/>
<feature type="transmembrane region" description="Helical" evidence="1">
    <location>
        <begin position="28"/>
        <end position="46"/>
    </location>
</feature>
<dbReference type="PANTHER" id="PTHR37309">
    <property type="entry name" value="SLR0284 PROTEIN"/>
    <property type="match status" value="1"/>
</dbReference>
<keyword evidence="1" id="KW-1133">Transmembrane helix</keyword>